<dbReference type="CDD" id="cd01949">
    <property type="entry name" value="GGDEF"/>
    <property type="match status" value="1"/>
</dbReference>
<dbReference type="AlphaFoldDB" id="A0A1H6AY88"/>
<dbReference type="EMBL" id="FNVQ01000002">
    <property type="protein sequence ID" value="SEG53027.1"/>
    <property type="molecule type" value="Genomic_DNA"/>
</dbReference>
<dbReference type="GO" id="GO:0043709">
    <property type="term" value="P:cell adhesion involved in single-species biofilm formation"/>
    <property type="evidence" value="ECO:0007669"/>
    <property type="project" value="TreeGrafter"/>
</dbReference>
<organism evidence="6 7">
    <name type="scientific">Marinobacterium lutimaris</name>
    <dbReference type="NCBI Taxonomy" id="568106"/>
    <lineage>
        <taxon>Bacteria</taxon>
        <taxon>Pseudomonadati</taxon>
        <taxon>Pseudomonadota</taxon>
        <taxon>Gammaproteobacteria</taxon>
        <taxon>Oceanospirillales</taxon>
        <taxon>Oceanospirillaceae</taxon>
        <taxon>Marinobacterium</taxon>
    </lineage>
</organism>
<dbReference type="SUPFAM" id="SSF55073">
    <property type="entry name" value="Nucleotide cyclase"/>
    <property type="match status" value="1"/>
</dbReference>
<dbReference type="EC" id="2.7.7.65" evidence="2"/>
<evidence type="ECO:0000313" key="6">
    <source>
        <dbReference type="EMBL" id="SEG53027.1"/>
    </source>
</evidence>
<feature type="transmembrane region" description="Helical" evidence="4">
    <location>
        <begin position="255"/>
        <end position="279"/>
    </location>
</feature>
<comment type="cofactor">
    <cofactor evidence="1">
        <name>Mg(2+)</name>
        <dbReference type="ChEBI" id="CHEBI:18420"/>
    </cofactor>
</comment>
<feature type="transmembrane region" description="Helical" evidence="4">
    <location>
        <begin position="131"/>
        <end position="149"/>
    </location>
</feature>
<proteinExistence type="predicted"/>
<dbReference type="InterPro" id="IPR050469">
    <property type="entry name" value="Diguanylate_Cyclase"/>
</dbReference>
<feature type="transmembrane region" description="Helical" evidence="4">
    <location>
        <begin position="83"/>
        <end position="100"/>
    </location>
</feature>
<dbReference type="GO" id="GO:1902201">
    <property type="term" value="P:negative regulation of bacterial-type flagellum-dependent cell motility"/>
    <property type="evidence" value="ECO:0007669"/>
    <property type="project" value="TreeGrafter"/>
</dbReference>
<dbReference type="Proteomes" id="UP000236745">
    <property type="component" value="Unassembled WGS sequence"/>
</dbReference>
<evidence type="ECO:0000256" key="4">
    <source>
        <dbReference type="SAM" id="Phobius"/>
    </source>
</evidence>
<comment type="catalytic activity">
    <reaction evidence="3">
        <text>2 GTP = 3',3'-c-di-GMP + 2 diphosphate</text>
        <dbReference type="Rhea" id="RHEA:24898"/>
        <dbReference type="ChEBI" id="CHEBI:33019"/>
        <dbReference type="ChEBI" id="CHEBI:37565"/>
        <dbReference type="ChEBI" id="CHEBI:58805"/>
        <dbReference type="EC" id="2.7.7.65"/>
    </reaction>
</comment>
<evidence type="ECO:0000256" key="1">
    <source>
        <dbReference type="ARBA" id="ARBA00001946"/>
    </source>
</evidence>
<keyword evidence="4" id="KW-1133">Transmembrane helix</keyword>
<evidence type="ECO:0000313" key="7">
    <source>
        <dbReference type="Proteomes" id="UP000236745"/>
    </source>
</evidence>
<dbReference type="SMART" id="SM00267">
    <property type="entry name" value="GGDEF"/>
    <property type="match status" value="1"/>
</dbReference>
<dbReference type="PANTHER" id="PTHR45138">
    <property type="entry name" value="REGULATORY COMPONENTS OF SENSORY TRANSDUCTION SYSTEM"/>
    <property type="match status" value="1"/>
</dbReference>
<protein>
    <recommendedName>
        <fullName evidence="2">diguanylate cyclase</fullName>
        <ecNumber evidence="2">2.7.7.65</ecNumber>
    </recommendedName>
</protein>
<dbReference type="GO" id="GO:0052621">
    <property type="term" value="F:diguanylate cyclase activity"/>
    <property type="evidence" value="ECO:0007669"/>
    <property type="project" value="UniProtKB-EC"/>
</dbReference>
<feature type="domain" description="GGDEF" evidence="5">
    <location>
        <begin position="327"/>
        <end position="460"/>
    </location>
</feature>
<dbReference type="GO" id="GO:0005886">
    <property type="term" value="C:plasma membrane"/>
    <property type="evidence" value="ECO:0007669"/>
    <property type="project" value="TreeGrafter"/>
</dbReference>
<feature type="transmembrane region" description="Helical" evidence="4">
    <location>
        <begin position="223"/>
        <end position="243"/>
    </location>
</feature>
<keyword evidence="4" id="KW-0812">Transmembrane</keyword>
<dbReference type="Gene3D" id="3.30.70.270">
    <property type="match status" value="1"/>
</dbReference>
<keyword evidence="4" id="KW-0472">Membrane</keyword>
<dbReference type="FunFam" id="3.30.70.270:FF:000001">
    <property type="entry name" value="Diguanylate cyclase domain protein"/>
    <property type="match status" value="1"/>
</dbReference>
<sequence length="471" mass="50222">MNAAVTEAKQWTLVEAALSLSRPLGTTCFLFALLALAGYFGNVEALYRPLQGGPATHPLTALCVLLLALGVRVPHNGRNSSRFSLGCSLLVAAIAALRLTEISLGNDLTYWLTPFHAALQADLQSGGQNSMGTNSALMMLTCSVALAFFRAGLANLSQITASVAAAIPITSFTGYSYGLEGFYGQMSLLTATVGLGLAIATLSLTADHGGLRALLSPHIGGRVARAQVIFGYLIPTGMGFLLVKSFTSGTGQPQSLFGMFVVAVCWFIILMVSVSSIYIEKADFARRRSEAKLAAAALTDELTGLPNRRKFFDAGRHELERIKRTRGELWVLMIDLDHFKKINDTAGHAVGDQVLVATATVLKQSVRKVDIASRLGGEEFAVLLTETGRAGCDRVAESIRNNIESLPIPGWTDIHGPVTTSIGCARLLPTGSLDETLHAADEALYRAKHCGRNQVAVNDGDAIINLQKDAY</sequence>
<feature type="transmembrane region" description="Helical" evidence="4">
    <location>
        <begin position="156"/>
        <end position="176"/>
    </location>
</feature>
<evidence type="ECO:0000256" key="2">
    <source>
        <dbReference type="ARBA" id="ARBA00012528"/>
    </source>
</evidence>
<evidence type="ECO:0000259" key="5">
    <source>
        <dbReference type="PROSITE" id="PS50887"/>
    </source>
</evidence>
<dbReference type="OrthoDB" id="9759607at2"/>
<dbReference type="PROSITE" id="PS50887">
    <property type="entry name" value="GGDEF"/>
    <property type="match status" value="1"/>
</dbReference>
<dbReference type="Pfam" id="PF00990">
    <property type="entry name" value="GGDEF"/>
    <property type="match status" value="1"/>
</dbReference>
<dbReference type="InterPro" id="IPR000160">
    <property type="entry name" value="GGDEF_dom"/>
</dbReference>
<feature type="transmembrane region" description="Helical" evidence="4">
    <location>
        <begin position="52"/>
        <end position="71"/>
    </location>
</feature>
<dbReference type="NCBIfam" id="TIGR00254">
    <property type="entry name" value="GGDEF"/>
    <property type="match status" value="1"/>
</dbReference>
<dbReference type="PANTHER" id="PTHR45138:SF9">
    <property type="entry name" value="DIGUANYLATE CYCLASE DGCM-RELATED"/>
    <property type="match status" value="1"/>
</dbReference>
<dbReference type="InterPro" id="IPR043128">
    <property type="entry name" value="Rev_trsase/Diguanyl_cyclase"/>
</dbReference>
<accession>A0A1H6AY88</accession>
<keyword evidence="7" id="KW-1185">Reference proteome</keyword>
<dbReference type="RefSeq" id="WP_104003365.1">
    <property type="nucleotide sequence ID" value="NZ_FNVQ01000002.1"/>
</dbReference>
<reference evidence="6 7" key="1">
    <citation type="submission" date="2016-10" db="EMBL/GenBank/DDBJ databases">
        <authorList>
            <person name="de Groot N.N."/>
        </authorList>
    </citation>
    <scope>NUCLEOTIDE SEQUENCE [LARGE SCALE GENOMIC DNA]</scope>
    <source>
        <strain evidence="6 7">DSM 22012</strain>
    </source>
</reference>
<evidence type="ECO:0000256" key="3">
    <source>
        <dbReference type="ARBA" id="ARBA00034247"/>
    </source>
</evidence>
<gene>
    <name evidence="6" type="ORF">SAMN05444390_102264</name>
</gene>
<name>A0A1H6AY88_9GAMM</name>
<dbReference type="InterPro" id="IPR029787">
    <property type="entry name" value="Nucleotide_cyclase"/>
</dbReference>
<feature type="transmembrane region" description="Helical" evidence="4">
    <location>
        <begin position="20"/>
        <end position="40"/>
    </location>
</feature>